<dbReference type="EMBL" id="QGGL01000005">
    <property type="protein sequence ID" value="PWK14257.1"/>
    <property type="molecule type" value="Genomic_DNA"/>
</dbReference>
<dbReference type="InterPro" id="IPR010998">
    <property type="entry name" value="Integrase_recombinase_N"/>
</dbReference>
<dbReference type="Pfam" id="PF13495">
    <property type="entry name" value="Phage_int_SAM_4"/>
    <property type="match status" value="1"/>
</dbReference>
<evidence type="ECO:0000313" key="5">
    <source>
        <dbReference type="Proteomes" id="UP000245634"/>
    </source>
</evidence>
<evidence type="ECO:0000259" key="3">
    <source>
        <dbReference type="PROSITE" id="PS51900"/>
    </source>
</evidence>
<evidence type="ECO:0000313" key="4">
    <source>
        <dbReference type="EMBL" id="PWK14257.1"/>
    </source>
</evidence>
<dbReference type="PROSITE" id="PS51900">
    <property type="entry name" value="CB"/>
    <property type="match status" value="1"/>
</dbReference>
<accession>A0A316DE88</accession>
<dbReference type="SUPFAM" id="SSF56349">
    <property type="entry name" value="DNA breaking-rejoining enzymes"/>
    <property type="match status" value="1"/>
</dbReference>
<evidence type="ECO:0000256" key="1">
    <source>
        <dbReference type="ARBA" id="ARBA00023125"/>
    </source>
</evidence>
<dbReference type="GO" id="GO:0015074">
    <property type="term" value="P:DNA integration"/>
    <property type="evidence" value="ECO:0007669"/>
    <property type="project" value="InterPro"/>
</dbReference>
<dbReference type="Proteomes" id="UP000245634">
    <property type="component" value="Unassembled WGS sequence"/>
</dbReference>
<gene>
    <name evidence="4" type="ORF">C7459_10510</name>
</gene>
<dbReference type="InterPro" id="IPR004107">
    <property type="entry name" value="Integrase_SAM-like_N"/>
</dbReference>
<evidence type="ECO:0000256" key="2">
    <source>
        <dbReference type="PROSITE-ProRule" id="PRU01248"/>
    </source>
</evidence>
<dbReference type="Gene3D" id="1.10.150.130">
    <property type="match status" value="1"/>
</dbReference>
<sequence length="156" mass="17498">MGTLGKRSSQLRRSSRIPVSESAEFQAVEVERDRVQGVAVGRGSGGGETIQTYLSVMQMFVKWFEQTEGVEFDVKQITPIHIHDYRSYLANNLEQKPATINKAIATLKTFFGWAVEAKHIGSSPAAKVKMKSVQKNQSPKWLSKNEQNRLLVVMDT</sequence>
<protein>
    <submittedName>
        <fullName evidence="4">Integrase-like protein</fullName>
    </submittedName>
</protein>
<dbReference type="InterPro" id="IPR011010">
    <property type="entry name" value="DNA_brk_join_enz"/>
</dbReference>
<proteinExistence type="predicted"/>
<keyword evidence="1 2" id="KW-0238">DNA-binding</keyword>
<keyword evidence="5" id="KW-1185">Reference proteome</keyword>
<reference evidence="4 5" key="1">
    <citation type="submission" date="2018-05" db="EMBL/GenBank/DDBJ databases">
        <title>Genomic Encyclopedia of Type Strains, Phase IV (KMG-IV): sequencing the most valuable type-strain genomes for metagenomic binning, comparative biology and taxonomic classification.</title>
        <authorList>
            <person name="Goeker M."/>
        </authorList>
    </citation>
    <scope>NUCLEOTIDE SEQUENCE [LARGE SCALE GENOMIC DNA]</scope>
    <source>
        <strain evidence="4 5">DSM 18773</strain>
    </source>
</reference>
<name>A0A316DE88_9BACL</name>
<dbReference type="InterPro" id="IPR044068">
    <property type="entry name" value="CB"/>
</dbReference>
<comment type="caution">
    <text evidence="4">The sequence shown here is derived from an EMBL/GenBank/DDBJ whole genome shotgun (WGS) entry which is preliminary data.</text>
</comment>
<organism evidence="4 5">
    <name type="scientific">Tumebacillus permanentifrigoris</name>
    <dbReference type="NCBI Taxonomy" id="378543"/>
    <lineage>
        <taxon>Bacteria</taxon>
        <taxon>Bacillati</taxon>
        <taxon>Bacillota</taxon>
        <taxon>Bacilli</taxon>
        <taxon>Bacillales</taxon>
        <taxon>Alicyclobacillaceae</taxon>
        <taxon>Tumebacillus</taxon>
    </lineage>
</organism>
<dbReference type="GO" id="GO:0003677">
    <property type="term" value="F:DNA binding"/>
    <property type="evidence" value="ECO:0007669"/>
    <property type="project" value="UniProtKB-UniRule"/>
</dbReference>
<dbReference type="AlphaFoldDB" id="A0A316DE88"/>
<feature type="domain" description="Core-binding (CB)" evidence="3">
    <location>
        <begin position="23"/>
        <end position="115"/>
    </location>
</feature>
<dbReference type="OrthoDB" id="184666at2"/>
<dbReference type="RefSeq" id="WP_109687618.1">
    <property type="nucleotide sequence ID" value="NZ_QGGL01000005.1"/>
</dbReference>